<dbReference type="SUPFAM" id="SSF54675">
    <property type="entry name" value="Nicotinate/Quinolinate PRTase N-terminal domain-like"/>
    <property type="match status" value="1"/>
</dbReference>
<keyword evidence="14" id="KW-1185">Reference proteome</keyword>
<feature type="domain" description="Nicotinate/nicotinamide phosphoribosyltransferase" evidence="10">
    <location>
        <begin position="153"/>
        <end position="333"/>
    </location>
</feature>
<dbReference type="Gene3D" id="3.20.20.70">
    <property type="entry name" value="Aldolase class I"/>
    <property type="match status" value="1"/>
</dbReference>
<dbReference type="InterPro" id="IPR041525">
    <property type="entry name" value="N/Namide_PRibTrfase"/>
</dbReference>
<dbReference type="SUPFAM" id="SSF51690">
    <property type="entry name" value="Nicotinate/Quinolinate PRTase C-terminal domain-like"/>
    <property type="match status" value="1"/>
</dbReference>
<evidence type="ECO:0000256" key="9">
    <source>
        <dbReference type="RuleBase" id="RU365100"/>
    </source>
</evidence>
<evidence type="ECO:0000256" key="2">
    <source>
        <dbReference type="ARBA" id="ARBA00010897"/>
    </source>
</evidence>
<dbReference type="PIRSF" id="PIRSF000484">
    <property type="entry name" value="NAPRT"/>
    <property type="match status" value="1"/>
</dbReference>
<evidence type="ECO:0000256" key="7">
    <source>
        <dbReference type="ARBA" id="ARBA00022679"/>
    </source>
</evidence>
<evidence type="ECO:0000313" key="14">
    <source>
        <dbReference type="Proteomes" id="UP001519349"/>
    </source>
</evidence>
<dbReference type="RefSeq" id="WP_209551165.1">
    <property type="nucleotide sequence ID" value="NZ_QFAY01000009.1"/>
</dbReference>
<evidence type="ECO:0000259" key="11">
    <source>
        <dbReference type="Pfam" id="PF17767"/>
    </source>
</evidence>
<dbReference type="NCBIfam" id="NF006694">
    <property type="entry name" value="PRK09243.1-1"/>
    <property type="match status" value="1"/>
</dbReference>
<accession>A0ABS5AW97</accession>
<dbReference type="Gene3D" id="3.20.140.10">
    <property type="entry name" value="nicotinate phosphoribosyltransferase"/>
    <property type="match status" value="1"/>
</dbReference>
<dbReference type="GO" id="GO:0016757">
    <property type="term" value="F:glycosyltransferase activity"/>
    <property type="evidence" value="ECO:0007669"/>
    <property type="project" value="UniProtKB-KW"/>
</dbReference>
<protein>
    <recommendedName>
        <fullName evidence="3 9">Nicotinate phosphoribosyltransferase</fullName>
        <ecNumber evidence="3 9">6.3.4.21</ecNumber>
    </recommendedName>
</protein>
<dbReference type="NCBIfam" id="NF006695">
    <property type="entry name" value="PRK09243.1-2"/>
    <property type="match status" value="1"/>
</dbReference>
<dbReference type="EMBL" id="QFAY01000009">
    <property type="protein sequence ID" value="MBP2620825.1"/>
    <property type="molecule type" value="Genomic_DNA"/>
</dbReference>
<keyword evidence="6 9" id="KW-0662">Pyridine nucleotide biosynthesis</keyword>
<dbReference type="Pfam" id="PF17956">
    <property type="entry name" value="NAPRTase_C"/>
    <property type="match status" value="1"/>
</dbReference>
<dbReference type="NCBIfam" id="NF009131">
    <property type="entry name" value="PRK12484.1"/>
    <property type="match status" value="1"/>
</dbReference>
<dbReference type="InterPro" id="IPR040727">
    <property type="entry name" value="NAPRTase_N"/>
</dbReference>
<sequence length="486" mass="54993">MYPDDSLTLHTDLYQINMMQVYFKENIHDKHAVFEVYFRKNPFNNGYAVFAGLERIISYLSSLRFSQSDLDYLQSLGYEGAFLDYLRNLKMTLTVRSAQEGDLVFANEPIVQVEGPLAQCQLVETALLNIVNFQTLIATKAARIRSVIEDEPLMEFGTRRAQEMDAAIWGTRAAVIGGANGTSNVRAGKLFDIPVLGTHAHSLVQVYGNDYEAFKAYAATHHDCVFLVDTYDTLRLGVPAAIRVARELGDKIKFLGVRIDSGDLAYISKKVRQQLDEAGFPDAKIYASNDLDENTILNLKMQKAKIDVWGVGTKLITAYDQPALGAVYKIVAIEDETGQLRNTIKLSNNVEKVSTPGKKQVWRITSREKGKSEGDYITYDGVDVTELDQLEMFHPTYTYINKTVKDFAAVPLLVDIFDQGRLVYQSPSLADIQDYARKEFDKLWDEYKRVLNPQDYPVDLAQDIWQDKMDLIDKMRKKAYQTGAAK</sequence>
<comment type="PTM">
    <text evidence="9">Transiently phosphorylated on a His residue during the reaction cycle. Phosphorylation strongly increases the affinity for substrates and increases the rate of nicotinate D-ribonucleotide production. Dephosphorylation regenerates the low-affinity form of the enzyme, leading to product release.</text>
</comment>
<dbReference type="Pfam" id="PF04095">
    <property type="entry name" value="NAPRTase"/>
    <property type="match status" value="1"/>
</dbReference>
<evidence type="ECO:0000259" key="10">
    <source>
        <dbReference type="Pfam" id="PF04095"/>
    </source>
</evidence>
<comment type="catalytic activity">
    <reaction evidence="8 9">
        <text>5-phospho-alpha-D-ribose 1-diphosphate + nicotinate + ATP + H2O = nicotinate beta-D-ribonucleotide + ADP + phosphate + diphosphate</text>
        <dbReference type="Rhea" id="RHEA:36163"/>
        <dbReference type="ChEBI" id="CHEBI:15377"/>
        <dbReference type="ChEBI" id="CHEBI:30616"/>
        <dbReference type="ChEBI" id="CHEBI:32544"/>
        <dbReference type="ChEBI" id="CHEBI:33019"/>
        <dbReference type="ChEBI" id="CHEBI:43474"/>
        <dbReference type="ChEBI" id="CHEBI:57502"/>
        <dbReference type="ChEBI" id="CHEBI:58017"/>
        <dbReference type="ChEBI" id="CHEBI:456216"/>
        <dbReference type="EC" id="6.3.4.21"/>
    </reaction>
</comment>
<feature type="domain" description="Nicotinate phosphoribosyltransferase C-terminal" evidence="12">
    <location>
        <begin position="358"/>
        <end position="467"/>
    </location>
</feature>
<dbReference type="EC" id="6.3.4.21" evidence="3 9"/>
<dbReference type="InterPro" id="IPR013785">
    <property type="entry name" value="Aldolase_TIM"/>
</dbReference>
<name>A0ABS5AW97_9STRE</name>
<keyword evidence="7 9" id="KW-0808">Transferase</keyword>
<comment type="caution">
    <text evidence="13">The sequence shown here is derived from an EMBL/GenBank/DDBJ whole genome shotgun (WGS) entry which is preliminary data.</text>
</comment>
<dbReference type="Pfam" id="PF17767">
    <property type="entry name" value="NAPRTase_N"/>
    <property type="match status" value="1"/>
</dbReference>
<evidence type="ECO:0000256" key="4">
    <source>
        <dbReference type="ARBA" id="ARBA00022553"/>
    </source>
</evidence>
<dbReference type="Proteomes" id="UP001519349">
    <property type="component" value="Unassembled WGS sequence"/>
</dbReference>
<comment type="function">
    <text evidence="9">Catalyzes the first step in the biosynthesis of NAD from nicotinic acid, the ATP-dependent synthesis of beta-nicotinate D-ribonucleotide from nicotinate and 5-phospho-D-ribose 1-phosphate.</text>
</comment>
<dbReference type="InterPro" id="IPR006405">
    <property type="entry name" value="Nic_PRibTrfase_pncB"/>
</dbReference>
<reference evidence="13 14" key="1">
    <citation type="submission" date="2018-05" db="EMBL/GenBank/DDBJ databases">
        <title>Draft genome sequence of Streptococcus panodentis CCUG 70867T.</title>
        <authorList>
            <person name="Salva-Serra F."/>
            <person name="Mendez V."/>
            <person name="Jaen-Luchoro D."/>
            <person name="Gonzales-Siles L."/>
            <person name="Karlsson R."/>
            <person name="Engstrom-Jakobsson H."/>
            <person name="Busquets A."/>
            <person name="Gomila M."/>
            <person name="Pineiro-Iglesias B."/>
            <person name="Bennasar-Figueras A."/>
            <person name="Seeger M."/>
            <person name="Moore E."/>
        </authorList>
    </citation>
    <scope>NUCLEOTIDE SEQUENCE [LARGE SCALE GENOMIC DNA]</scope>
    <source>
        <strain evidence="13 14">CCUG 70867</strain>
    </source>
</reference>
<dbReference type="NCBIfam" id="NF006697">
    <property type="entry name" value="PRK09243.1-4"/>
    <property type="match status" value="1"/>
</dbReference>
<gene>
    <name evidence="13" type="ORF">DHL47_05630</name>
</gene>
<dbReference type="CDD" id="cd01570">
    <property type="entry name" value="NAPRTase_A"/>
    <property type="match status" value="1"/>
</dbReference>
<dbReference type="PANTHER" id="PTHR11098:SF1">
    <property type="entry name" value="NICOTINATE PHOSPHORIBOSYLTRANSFERASE"/>
    <property type="match status" value="1"/>
</dbReference>
<dbReference type="InterPro" id="IPR007229">
    <property type="entry name" value="Nic_PRibTrfase-Fam"/>
</dbReference>
<dbReference type="NCBIfam" id="TIGR01513">
    <property type="entry name" value="NAPRTase_put"/>
    <property type="match status" value="1"/>
</dbReference>
<evidence type="ECO:0000256" key="1">
    <source>
        <dbReference type="ARBA" id="ARBA00004952"/>
    </source>
</evidence>
<keyword evidence="4" id="KW-0597">Phosphoprotein</keyword>
<keyword evidence="13" id="KW-0328">Glycosyltransferase</keyword>
<dbReference type="PANTHER" id="PTHR11098">
    <property type="entry name" value="NICOTINATE PHOSPHORIBOSYLTRANSFERASE"/>
    <property type="match status" value="1"/>
</dbReference>
<evidence type="ECO:0000313" key="13">
    <source>
        <dbReference type="EMBL" id="MBP2620825.1"/>
    </source>
</evidence>
<evidence type="ECO:0000256" key="3">
    <source>
        <dbReference type="ARBA" id="ARBA00013236"/>
    </source>
</evidence>
<proteinExistence type="inferred from homology"/>
<organism evidence="13 14">
    <name type="scientific">Streptococcus panodentis</name>
    <dbReference type="NCBI Taxonomy" id="1581472"/>
    <lineage>
        <taxon>Bacteria</taxon>
        <taxon>Bacillati</taxon>
        <taxon>Bacillota</taxon>
        <taxon>Bacilli</taxon>
        <taxon>Lactobacillales</taxon>
        <taxon>Streptococcaceae</taxon>
        <taxon>Streptococcus</taxon>
    </lineage>
</organism>
<keyword evidence="5 9" id="KW-0436">Ligase</keyword>
<evidence type="ECO:0000259" key="12">
    <source>
        <dbReference type="Pfam" id="PF17956"/>
    </source>
</evidence>
<dbReference type="InterPro" id="IPR036068">
    <property type="entry name" value="Nicotinate_pribotase-like_C"/>
</dbReference>
<evidence type="ECO:0000256" key="5">
    <source>
        <dbReference type="ARBA" id="ARBA00022598"/>
    </source>
</evidence>
<feature type="domain" description="Nicotinate phosphoribosyltransferase N-terminal" evidence="11">
    <location>
        <begin position="9"/>
        <end position="132"/>
    </location>
</feature>
<evidence type="ECO:0000256" key="6">
    <source>
        <dbReference type="ARBA" id="ARBA00022642"/>
    </source>
</evidence>
<evidence type="ECO:0000256" key="8">
    <source>
        <dbReference type="ARBA" id="ARBA00048668"/>
    </source>
</evidence>
<comment type="pathway">
    <text evidence="1 9">Cofactor biosynthesis; NAD(+) biosynthesis; nicotinate D-ribonucleotide from nicotinate: step 1/1.</text>
</comment>
<comment type="similarity">
    <text evidence="2 9">Belongs to the NAPRTase family.</text>
</comment>
<dbReference type="InterPro" id="IPR041619">
    <property type="entry name" value="NAPRTase_C"/>
</dbReference>